<dbReference type="Pfam" id="PF00756">
    <property type="entry name" value="Esterase"/>
    <property type="match status" value="2"/>
</dbReference>
<dbReference type="GO" id="GO:0005975">
    <property type="term" value="P:carbohydrate metabolic process"/>
    <property type="evidence" value="ECO:0007669"/>
    <property type="project" value="UniProtKB-ARBA"/>
</dbReference>
<dbReference type="InterPro" id="IPR000801">
    <property type="entry name" value="Esterase-like"/>
</dbReference>
<dbReference type="KEGG" id="mlz:F6J85_02045"/>
<dbReference type="GO" id="GO:0016747">
    <property type="term" value="F:acyltransferase activity, transferring groups other than amino-acyl groups"/>
    <property type="evidence" value="ECO:0007669"/>
    <property type="project" value="TreeGrafter"/>
</dbReference>
<accession>A0A5J6L0I2</accession>
<dbReference type="PANTHER" id="PTHR48098:SF1">
    <property type="entry name" value="DIACYLGLYCEROL ACYLTRANSFERASE_MYCOLYLTRANSFERASE AG85A"/>
    <property type="match status" value="1"/>
</dbReference>
<dbReference type="InterPro" id="IPR050583">
    <property type="entry name" value="Mycobacterial_A85_antigen"/>
</dbReference>
<dbReference type="Gene3D" id="2.60.40.10">
    <property type="entry name" value="Immunoglobulins"/>
    <property type="match status" value="2"/>
</dbReference>
<dbReference type="InterPro" id="IPR029058">
    <property type="entry name" value="AB_hydrolase_fold"/>
</dbReference>
<dbReference type="EMBL" id="CP044232">
    <property type="protein sequence ID" value="QEW01998.1"/>
    <property type="molecule type" value="Genomic_DNA"/>
</dbReference>
<keyword evidence="1" id="KW-0732">Signal</keyword>
<evidence type="ECO:0000313" key="2">
    <source>
        <dbReference type="EMBL" id="QEW01998.1"/>
    </source>
</evidence>
<dbReference type="SUPFAM" id="SSF53474">
    <property type="entry name" value="alpha/beta-Hydrolases"/>
    <property type="match status" value="2"/>
</dbReference>
<feature type="chain" id="PRO_5023944653" evidence="1">
    <location>
        <begin position="42"/>
        <end position="918"/>
    </location>
</feature>
<evidence type="ECO:0000313" key="3">
    <source>
        <dbReference type="Proteomes" id="UP000325516"/>
    </source>
</evidence>
<dbReference type="PANTHER" id="PTHR48098">
    <property type="entry name" value="ENTEROCHELIN ESTERASE-RELATED"/>
    <property type="match status" value="1"/>
</dbReference>
<dbReference type="Proteomes" id="UP000325516">
    <property type="component" value="Chromosome"/>
</dbReference>
<reference evidence="3" key="1">
    <citation type="submission" date="2019-09" db="EMBL/GenBank/DDBJ databases">
        <title>Mumia zhuanghuii sp. nov. isolated from the intestinal contents of plateau pika (Ochotona curzoniae) in the Qinghai-Tibet plateau of China.</title>
        <authorList>
            <person name="Tian Z."/>
        </authorList>
    </citation>
    <scope>NUCLEOTIDE SEQUENCE [LARGE SCALE GENOMIC DNA]</scope>
    <source>
        <strain evidence="3">L-031</strain>
    </source>
</reference>
<feature type="signal peptide" evidence="1">
    <location>
        <begin position="1"/>
        <end position="41"/>
    </location>
</feature>
<name>A0A5J6L0I2_9MICO</name>
<dbReference type="InterPro" id="IPR013783">
    <property type="entry name" value="Ig-like_fold"/>
</dbReference>
<protein>
    <submittedName>
        <fullName evidence="2">Esterase</fullName>
    </submittedName>
</protein>
<dbReference type="RefSeq" id="WP_150923637.1">
    <property type="nucleotide sequence ID" value="NZ_CP044232.1"/>
</dbReference>
<organism evidence="2 3">
    <name type="scientific">Microbacterium lushaniae</name>
    <dbReference type="NCBI Taxonomy" id="2614639"/>
    <lineage>
        <taxon>Bacteria</taxon>
        <taxon>Bacillati</taxon>
        <taxon>Actinomycetota</taxon>
        <taxon>Actinomycetes</taxon>
        <taxon>Micrococcales</taxon>
        <taxon>Microbacteriaceae</taxon>
        <taxon>Microbacterium</taxon>
    </lineage>
</organism>
<gene>
    <name evidence="2" type="ORF">F6J85_02045</name>
</gene>
<proteinExistence type="predicted"/>
<dbReference type="AlphaFoldDB" id="A0A5J6L0I2"/>
<evidence type="ECO:0000256" key="1">
    <source>
        <dbReference type="SAM" id="SignalP"/>
    </source>
</evidence>
<dbReference type="Gene3D" id="3.40.50.1820">
    <property type="entry name" value="alpha/beta hydrolase"/>
    <property type="match status" value="2"/>
</dbReference>
<keyword evidence="3" id="KW-1185">Reference proteome</keyword>
<sequence>MEITSESRPPSRFPRARRAVAVLTAAIVALTALAGAVPATAAEPWITVQDDGYLRIAVPNAAVEEAVGPVSQVVVEGNFGPSANWAQIGLQRSGANWTATYGPFTPGLYYYQITGDDSKVLKDASNPTTVASEPEWSTFFIPGESAALLADAPEEAGTIETLTYDSSVADEEREALVWVPPTYQPKGKKLPVLYLQHGGGQSYRDWVEVGRAEQILDNLWLSGRLEDMLVVMGNGNVPDFPAELMDNIVPAVEDAYHVSPSKKKRALAGLSMGGGQTFEVFREHPGEFSQIGTFGAGRFGDLDDIPVRKMNNRTDLFRVYVGNPTDVAHNDVYDSFQKFDELGLEYQFDGVNPDAGHNWNAWQENLIDFAPRLFTGQASDPAMSEGHTALTERFEPPAPGTTPTPWISEDGFVTFETTTEFADAEYVSVWANWAPGGSWLRVEMNKVGDRWRATVGPLESKFYHYRFIVDRQPVKDASNPTFVTSEPAWSTFLVPGEGARLLTDVPAGSGGDLAVMSYQSSVAGQERSAYVWTPPGYDAERPEPYPLFVLNHGGGQSWTDWVEVGRARQILDNLSLDGAIEPMVVVMPNGNVSDYPRELLENVVPVTEERYNVSGNLAKRALAGLSAGGARTVSVLKAHPGEFAYIGTFAAGFGGTAGVDVAAINAGTELFRLYTGDITDFTYGSVMGSLPVLDELGIEYEFNGVTPGPHGWDVWQKNLIDFAPRLFQSAPADTVRPEVALVSPATAGPFGALQVQVDASDLGGLERIVANVYQGGTLVKSTQTAMNGAERGTHAATVALPSGQYSVKYNAHDRAGNVSRTGTFAFTVDADAPTATVKDGADFTVGTPAGYDVVSYKLYDAGGIDKVVINGVEKDLTNNPWSDVNFLRPGTFGAVPGENTMIVHDAVGNTATFSFVLN</sequence>